<protein>
    <submittedName>
        <fullName evidence="1">Uncharacterized protein</fullName>
    </submittedName>
</protein>
<reference evidence="1 2" key="1">
    <citation type="journal article" date="2019" name="Int. J. Syst. Evol. Microbiol.">
        <title>Capsulimonas corticalis gen. nov., sp. nov., an aerobic capsulated bacterium, of a novel bacterial order, Capsulimonadales ord. nov., of the class Armatimonadia of the phylum Armatimonadetes.</title>
        <authorList>
            <person name="Li J."/>
            <person name="Kudo C."/>
            <person name="Tonouchi A."/>
        </authorList>
    </citation>
    <scope>NUCLEOTIDE SEQUENCE [LARGE SCALE GENOMIC DNA]</scope>
    <source>
        <strain evidence="1 2">AX-7</strain>
    </source>
</reference>
<gene>
    <name evidence="1" type="ORF">CCAX7_54610</name>
</gene>
<dbReference type="KEGG" id="ccot:CCAX7_54610"/>
<organism evidence="1 2">
    <name type="scientific">Capsulimonas corticalis</name>
    <dbReference type="NCBI Taxonomy" id="2219043"/>
    <lineage>
        <taxon>Bacteria</taxon>
        <taxon>Bacillati</taxon>
        <taxon>Armatimonadota</taxon>
        <taxon>Armatimonadia</taxon>
        <taxon>Capsulimonadales</taxon>
        <taxon>Capsulimonadaceae</taxon>
        <taxon>Capsulimonas</taxon>
    </lineage>
</organism>
<dbReference type="RefSeq" id="WP_125206359.1">
    <property type="nucleotide sequence ID" value="NZ_AP025739.1"/>
</dbReference>
<keyword evidence="2" id="KW-1185">Reference proteome</keyword>
<accession>A0A402D5R8</accession>
<evidence type="ECO:0000313" key="1">
    <source>
        <dbReference type="EMBL" id="BDI33410.1"/>
    </source>
</evidence>
<dbReference type="EMBL" id="AP025739">
    <property type="protein sequence ID" value="BDI33410.1"/>
    <property type="molecule type" value="Genomic_DNA"/>
</dbReference>
<name>A0A402D5R8_9BACT</name>
<proteinExistence type="predicted"/>
<dbReference type="AlphaFoldDB" id="A0A402D5R8"/>
<sequence length="244" mass="26339">MLNPPVVNRLGANIARQKLHHIVAYGSMATVGAVKTHAKRKPIALTSVAQHFSSRDGGGPIIDPAIYEVPSLDFLINGVQIDPQPLQTLIWHGGTNKVHRVDADLIADTLITYHLVACRALLAVDANNNPLSPCETVHHWTPQTQAQRTDSVTKKLKDTGFTDAGKVIAYLEPFTDTEKLMAGGSMDTREVRVFTSIPLALKDVIVRADGTAWAMNGPSEVFPSTGDQRGIARHLAQVPAGVSF</sequence>
<dbReference type="Proteomes" id="UP000287394">
    <property type="component" value="Chromosome"/>
</dbReference>
<evidence type="ECO:0000313" key="2">
    <source>
        <dbReference type="Proteomes" id="UP000287394"/>
    </source>
</evidence>